<name>A0A804LF94_MAIZE</name>
<gene>
    <name evidence="1" type="primary">LOC103631944</name>
</gene>
<dbReference type="GeneID" id="103631944"/>
<reference evidence="1" key="2">
    <citation type="submission" date="2019-07" db="EMBL/GenBank/DDBJ databases">
        <authorList>
            <person name="Seetharam A."/>
            <person name="Woodhouse M."/>
            <person name="Cannon E."/>
        </authorList>
    </citation>
    <scope>NUCLEOTIDE SEQUENCE [LARGE SCALE GENOMIC DNA]</scope>
    <source>
        <strain evidence="1">cv. B73</strain>
    </source>
</reference>
<dbReference type="Gramene" id="Zm00001eb007120_T001">
    <property type="protein sequence ID" value="Zm00001eb007120_P001"/>
    <property type="gene ID" value="Zm00001eb007120"/>
</dbReference>
<keyword evidence="2" id="KW-1185">Reference proteome</keyword>
<organism evidence="1 2">
    <name type="scientific">Zea mays</name>
    <name type="common">Maize</name>
    <dbReference type="NCBI Taxonomy" id="4577"/>
    <lineage>
        <taxon>Eukaryota</taxon>
        <taxon>Viridiplantae</taxon>
        <taxon>Streptophyta</taxon>
        <taxon>Embryophyta</taxon>
        <taxon>Tracheophyta</taxon>
        <taxon>Spermatophyta</taxon>
        <taxon>Magnoliopsida</taxon>
        <taxon>Liliopsida</taxon>
        <taxon>Poales</taxon>
        <taxon>Poaceae</taxon>
        <taxon>PACMAD clade</taxon>
        <taxon>Panicoideae</taxon>
        <taxon>Andropogonodae</taxon>
        <taxon>Andropogoneae</taxon>
        <taxon>Tripsacinae</taxon>
        <taxon>Zea</taxon>
    </lineage>
</organism>
<accession>A0A804LF94</accession>
<dbReference type="KEGG" id="zma:103631944"/>
<dbReference type="EnsemblPlants" id="Zm00001eb007120_T001">
    <property type="protein sequence ID" value="Zm00001eb007120_P001"/>
    <property type="gene ID" value="Zm00001eb007120"/>
</dbReference>
<evidence type="ECO:0000313" key="2">
    <source>
        <dbReference type="Proteomes" id="UP000007305"/>
    </source>
</evidence>
<dbReference type="RefSeq" id="XP_008652020.1">
    <property type="nucleotide sequence ID" value="XM_008653798.3"/>
</dbReference>
<dbReference type="AlphaFoldDB" id="A0A804LF94"/>
<reference evidence="1" key="3">
    <citation type="submission" date="2021-05" db="UniProtKB">
        <authorList>
            <consortium name="EnsemblPlants"/>
        </authorList>
    </citation>
    <scope>IDENTIFICATION</scope>
    <source>
        <strain evidence="1">cv. B73</strain>
    </source>
</reference>
<dbReference type="InParanoid" id="A0A804LF94"/>
<reference evidence="2" key="1">
    <citation type="submission" date="2015-12" db="EMBL/GenBank/DDBJ databases">
        <title>Update maize B73 reference genome by single molecule sequencing technologies.</title>
        <authorList>
            <consortium name="Maize Genome Sequencing Project"/>
            <person name="Ware D."/>
        </authorList>
    </citation>
    <scope>NUCLEOTIDE SEQUENCE [LARGE SCALE GENOMIC DNA]</scope>
    <source>
        <strain evidence="2">cv. B73</strain>
    </source>
</reference>
<dbReference type="Proteomes" id="UP000007305">
    <property type="component" value="Chromosome 1"/>
</dbReference>
<sequence length="193" mass="21162">MPRPRAATASRPRCCTRAAHTRTTLTRTRKAVGGPRLRPASPADRVDSYVFASAGPAKGYDDEKDLCWGQPLRLRASHLRPVSSAFMRDLSVSASASGHTTRIASAVGRAIFSTSSRHQQRTTTLTWRCTCACSPLLLERAPSSSVNPVVVSPHHATQDATEDETQLAALKRLSRTRPHLERDDDLTFIAFQQ</sequence>
<evidence type="ECO:0000313" key="1">
    <source>
        <dbReference type="EnsemblPlants" id="Zm00001eb007120_P001"/>
    </source>
</evidence>
<proteinExistence type="predicted"/>
<protein>
    <submittedName>
        <fullName evidence="1">Uncharacterized protein</fullName>
    </submittedName>
</protein>